<keyword evidence="2" id="KW-1185">Reference proteome</keyword>
<name>A0AAC8ZV86_9PROT</name>
<evidence type="ECO:0000313" key="2">
    <source>
        <dbReference type="Proteomes" id="UP000069935"/>
    </source>
</evidence>
<proteinExistence type="predicted"/>
<organism evidence="1 2">
    <name type="scientific">Azospirillum thiophilum</name>
    <dbReference type="NCBI Taxonomy" id="528244"/>
    <lineage>
        <taxon>Bacteria</taxon>
        <taxon>Pseudomonadati</taxon>
        <taxon>Pseudomonadota</taxon>
        <taxon>Alphaproteobacteria</taxon>
        <taxon>Rhodospirillales</taxon>
        <taxon>Azospirillaceae</taxon>
        <taxon>Azospirillum</taxon>
    </lineage>
</organism>
<accession>A0AAC8ZV86</accession>
<protein>
    <submittedName>
        <fullName evidence="1">Uncharacterized protein</fullName>
    </submittedName>
</protein>
<dbReference type="RefSeq" id="WP_045584231.1">
    <property type="nucleotide sequence ID" value="NZ_CP012403.1"/>
</dbReference>
<evidence type="ECO:0000313" key="1">
    <source>
        <dbReference type="EMBL" id="ALG73554.1"/>
    </source>
</evidence>
<gene>
    <name evidence="1" type="ORF">AL072_21405</name>
</gene>
<reference evidence="2" key="1">
    <citation type="submission" date="2015-12" db="EMBL/GenBank/DDBJ databases">
        <title>Complete Genome Sequence of Azospirillum thiophilum BV-S.</title>
        <authorList>
            <person name="Fomenkov A."/>
            <person name="Vincze T."/>
            <person name="Grabovich M."/>
            <person name="Dubinina G."/>
            <person name="Orlova M."/>
            <person name="Belousova E."/>
            <person name="Roberts R.J."/>
        </authorList>
    </citation>
    <scope>NUCLEOTIDE SEQUENCE [LARGE SCALE GENOMIC DNA]</scope>
    <source>
        <strain evidence="2">BV-S</strain>
    </source>
</reference>
<dbReference type="KEGG" id="ati:AL072_21405"/>
<dbReference type="Proteomes" id="UP000069935">
    <property type="component" value="Chromosome 3"/>
</dbReference>
<reference evidence="1 2" key="2">
    <citation type="journal article" date="2016" name="Genome Announc.">
        <title>Complete Genome Sequence of a Strain of Azospirillum thiophilum Isolated from a Sulfide Spring.</title>
        <authorList>
            <person name="Fomenkov A."/>
            <person name="Vincze T."/>
            <person name="Grabovich M."/>
            <person name="Anton B.P."/>
            <person name="Dubinina G."/>
            <person name="Orlova M."/>
            <person name="Belousova E."/>
            <person name="Roberts R.J."/>
        </authorList>
    </citation>
    <scope>NUCLEOTIDE SEQUENCE [LARGE SCALE GENOMIC DNA]</scope>
    <source>
        <strain evidence="1 2">BV-S</strain>
    </source>
</reference>
<sequence length="317" mass="34306">MRFSPASPLNGIVDSLLTATEPVDRAKAENIRWESRLAAVRIAHYEGEIGSPDPEDFATGHGDYVANHINLRRDTGEPACFAAANAPALLPTLAPAERLVRVEDMTGWAERIFGRDNPADLKDSERLKAAFESGSAEFTAFLKTWNEAADLRPMFAAVVGDLDDLRPDWRGSWWTALPELLGLGHLGAATSHPRALALMEYPASRVLDEAGSVDPAHRFAAPTVIDHHLNAYFCPSPVPAKGAAICYGRAVNLTARGTLVCEMIHRHISYRPEDVKAIVVLTETGPWATVPDMRAAHLTALRSQPGWAGFGVDATGS</sequence>
<dbReference type="AlphaFoldDB" id="A0AAC8ZV86"/>
<dbReference type="EMBL" id="CP012403">
    <property type="protein sequence ID" value="ALG73554.1"/>
    <property type="molecule type" value="Genomic_DNA"/>
</dbReference>